<dbReference type="EMBL" id="FORO01000036">
    <property type="protein sequence ID" value="SFJ52504.1"/>
    <property type="molecule type" value="Genomic_DNA"/>
</dbReference>
<dbReference type="GO" id="GO:0042132">
    <property type="term" value="F:fructose 1,6-bisphosphate 1-phosphatase activity"/>
    <property type="evidence" value="ECO:0007669"/>
    <property type="project" value="UniProtKB-EC"/>
</dbReference>
<keyword evidence="3" id="KW-0119">Carbohydrate metabolism</keyword>
<protein>
    <recommendedName>
        <fullName evidence="2">fructose-bisphosphatase</fullName>
        <ecNumber evidence="2">3.1.3.11</ecNumber>
    </recommendedName>
</protein>
<dbReference type="Proteomes" id="UP000182829">
    <property type="component" value="Unassembled WGS sequence"/>
</dbReference>
<evidence type="ECO:0000256" key="4">
    <source>
        <dbReference type="ARBA" id="ARBA00038103"/>
    </source>
</evidence>
<feature type="binding site" evidence="5">
    <location>
        <position position="108"/>
    </location>
    <ligand>
        <name>Mg(2+)</name>
        <dbReference type="ChEBI" id="CHEBI:18420"/>
        <label>1</label>
        <note>catalytic</note>
    </ligand>
</feature>
<evidence type="ECO:0000256" key="2">
    <source>
        <dbReference type="ARBA" id="ARBA00013093"/>
    </source>
</evidence>
<dbReference type="PANTHER" id="PTHR20854:SF4">
    <property type="entry name" value="INOSITOL-1-MONOPHOSPHATASE-RELATED"/>
    <property type="match status" value="1"/>
</dbReference>
<dbReference type="GO" id="GO:0007165">
    <property type="term" value="P:signal transduction"/>
    <property type="evidence" value="ECO:0007669"/>
    <property type="project" value="TreeGrafter"/>
</dbReference>
<feature type="binding site" evidence="5">
    <location>
        <position position="111"/>
    </location>
    <ligand>
        <name>Mg(2+)</name>
        <dbReference type="ChEBI" id="CHEBI:18420"/>
        <label>1</label>
        <note>catalytic</note>
    </ligand>
</feature>
<dbReference type="AlphaFoldDB" id="A0A1I3S0X5"/>
<feature type="binding site" evidence="5">
    <location>
        <position position="92"/>
    </location>
    <ligand>
        <name>Mg(2+)</name>
        <dbReference type="ChEBI" id="CHEBI:18420"/>
        <label>1</label>
        <note>catalytic</note>
    </ligand>
</feature>
<dbReference type="PANTHER" id="PTHR20854">
    <property type="entry name" value="INOSITOL MONOPHOSPHATASE"/>
    <property type="match status" value="1"/>
</dbReference>
<gene>
    <name evidence="7" type="ORF">SAMN05443661_13624</name>
</gene>
<evidence type="ECO:0000256" key="5">
    <source>
        <dbReference type="PIRSR" id="PIRSR600760-2"/>
    </source>
</evidence>
<reference evidence="7 8" key="1">
    <citation type="submission" date="2016-10" db="EMBL/GenBank/DDBJ databases">
        <authorList>
            <person name="de Groot N.N."/>
        </authorList>
    </citation>
    <scope>NUCLEOTIDE SEQUENCE [LARGE SCALE GENOMIC DNA]</scope>
    <source>
        <strain evidence="7 8">SP2</strain>
    </source>
</reference>
<dbReference type="InterPro" id="IPR000760">
    <property type="entry name" value="Inositol_monophosphatase-like"/>
</dbReference>
<accession>A0A1I3S0X5</accession>
<dbReference type="GO" id="GO:0008934">
    <property type="term" value="F:inositol monophosphate 1-phosphatase activity"/>
    <property type="evidence" value="ECO:0007669"/>
    <property type="project" value="TreeGrafter"/>
</dbReference>
<name>A0A1I3S0X5_9EURY</name>
<dbReference type="PRINTS" id="PR00377">
    <property type="entry name" value="IMPHPHTASES"/>
</dbReference>
<dbReference type="EC" id="3.1.3.11" evidence="2"/>
<feature type="binding site" evidence="5">
    <location>
        <position position="110"/>
    </location>
    <ligand>
        <name>Mg(2+)</name>
        <dbReference type="ChEBI" id="CHEBI:18420"/>
        <label>1</label>
        <note>catalytic</note>
    </ligand>
</feature>
<dbReference type="Gene3D" id="3.30.540.10">
    <property type="entry name" value="Fructose-1,6-Bisphosphatase, subunit A, domain 1"/>
    <property type="match status" value="1"/>
</dbReference>
<evidence type="ECO:0000256" key="3">
    <source>
        <dbReference type="ARBA" id="ARBA00023277"/>
    </source>
</evidence>
<sequence length="288" mass="30860">MAAPIGETVSKSTLSRAETDRRVTTPSLDALETTAIEACKAGGAYLRDAYRSGTTTVDAGEHDVKSSADTAAEERILAVIHDRFPDHPIEAEESGVHEGSGRCLWLVDPLDGTNNFEAGLPSFATGITVLEGPDDAALSEPVLGVVYAPVSDDLYVGRRDHGVRHDGQPVAADSELEPAAATVVSVIGHDVKRDPEHAAVSAAIDRAIEDRCKRRLESWSPTVHWGLLARGRLDGIVCYRPDREEQLLGELFAVESGLRTDTGDDWFVAAGNDAVFEAIREVALEHAT</sequence>
<evidence type="ECO:0000256" key="1">
    <source>
        <dbReference type="ARBA" id="ARBA00001273"/>
    </source>
</evidence>
<keyword evidence="5" id="KW-0479">Metal-binding</keyword>
<dbReference type="GO" id="GO:0006020">
    <property type="term" value="P:inositol metabolic process"/>
    <property type="evidence" value="ECO:0007669"/>
    <property type="project" value="TreeGrafter"/>
</dbReference>
<evidence type="ECO:0000256" key="6">
    <source>
        <dbReference type="SAM" id="MobiDB-lite"/>
    </source>
</evidence>
<dbReference type="SUPFAM" id="SSF56655">
    <property type="entry name" value="Carbohydrate phosphatase"/>
    <property type="match status" value="1"/>
</dbReference>
<evidence type="ECO:0000313" key="8">
    <source>
        <dbReference type="Proteomes" id="UP000182829"/>
    </source>
</evidence>
<dbReference type="Pfam" id="PF00459">
    <property type="entry name" value="Inositol_P"/>
    <property type="match status" value="1"/>
</dbReference>
<comment type="catalytic activity">
    <reaction evidence="1">
        <text>beta-D-fructose 1,6-bisphosphate + H2O = beta-D-fructose 6-phosphate + phosphate</text>
        <dbReference type="Rhea" id="RHEA:11064"/>
        <dbReference type="ChEBI" id="CHEBI:15377"/>
        <dbReference type="ChEBI" id="CHEBI:32966"/>
        <dbReference type="ChEBI" id="CHEBI:43474"/>
        <dbReference type="ChEBI" id="CHEBI:57634"/>
        <dbReference type="EC" id="3.1.3.11"/>
    </reaction>
</comment>
<keyword evidence="5" id="KW-0460">Magnesium</keyword>
<feature type="region of interest" description="Disordered" evidence="6">
    <location>
        <begin position="1"/>
        <end position="23"/>
    </location>
</feature>
<dbReference type="OrthoDB" id="58111at2157"/>
<comment type="cofactor">
    <cofactor evidence="5">
        <name>Mg(2+)</name>
        <dbReference type="ChEBI" id="CHEBI:18420"/>
    </cofactor>
</comment>
<comment type="similarity">
    <text evidence="4">Belongs to the inositol monophosphatase superfamily. FBPase class 4 family.</text>
</comment>
<proteinExistence type="inferred from homology"/>
<dbReference type="GO" id="GO:0046872">
    <property type="term" value="F:metal ion binding"/>
    <property type="evidence" value="ECO:0007669"/>
    <property type="project" value="UniProtKB-KW"/>
</dbReference>
<organism evidence="7 8">
    <name type="scientific">Natronobacterium gregoryi</name>
    <dbReference type="NCBI Taxonomy" id="44930"/>
    <lineage>
        <taxon>Archaea</taxon>
        <taxon>Methanobacteriati</taxon>
        <taxon>Methanobacteriota</taxon>
        <taxon>Stenosarchaea group</taxon>
        <taxon>Halobacteria</taxon>
        <taxon>Halobacteriales</taxon>
        <taxon>Natrialbaceae</taxon>
        <taxon>Natronobacterium</taxon>
    </lineage>
</organism>
<evidence type="ECO:0000313" key="7">
    <source>
        <dbReference type="EMBL" id="SFJ52504.1"/>
    </source>
</evidence>